<dbReference type="InterPro" id="IPR022476">
    <property type="entry name" value="Spore_YabP/YqfC"/>
</dbReference>
<dbReference type="PIRSF" id="PIRSF011576">
    <property type="entry name" value="YabP"/>
    <property type="match status" value="1"/>
</dbReference>
<proteinExistence type="predicted"/>
<protein>
    <submittedName>
        <fullName evidence="1">Spore protein YabP</fullName>
    </submittedName>
</protein>
<dbReference type="EMBL" id="MZGX01000014">
    <property type="protein sequence ID" value="OPX43818.1"/>
    <property type="molecule type" value="Genomic_DNA"/>
</dbReference>
<evidence type="ECO:0000313" key="1">
    <source>
        <dbReference type="EMBL" id="OPX43818.1"/>
    </source>
</evidence>
<dbReference type="RefSeq" id="WP_080064733.1">
    <property type="nucleotide sequence ID" value="NZ_MZGX01000014.1"/>
</dbReference>
<comment type="caution">
    <text evidence="1">The sequence shown here is derived from an EMBL/GenBank/DDBJ whole genome shotgun (WGS) entry which is preliminary data.</text>
</comment>
<name>A0A1V4SIW1_RUMHU</name>
<dbReference type="InterPro" id="IPR012504">
    <property type="entry name" value="Spore_YabP"/>
</dbReference>
<dbReference type="OrthoDB" id="9795125at2"/>
<sequence>MEEKKMIKPKNQTLLLDNRERLSVTGVTDVESFNEESIIAITDLGVLIIRGMNLHINKLNLDSNELVVEGDIFSLEYSDGENTKSKSFFGKMFK</sequence>
<dbReference type="STRING" id="48256.CLHUN_22980"/>
<gene>
    <name evidence="1" type="primary">yabP</name>
    <name evidence="1" type="ORF">CLHUN_22980</name>
</gene>
<dbReference type="InterPro" id="IPR038705">
    <property type="entry name" value="YabP_sf"/>
</dbReference>
<keyword evidence="2" id="KW-1185">Reference proteome</keyword>
<dbReference type="Pfam" id="PF07873">
    <property type="entry name" value="YabP"/>
    <property type="match status" value="1"/>
</dbReference>
<dbReference type="Gene3D" id="2.60.40.2000">
    <property type="match status" value="1"/>
</dbReference>
<dbReference type="GO" id="GO:0030435">
    <property type="term" value="P:sporulation resulting in formation of a cellular spore"/>
    <property type="evidence" value="ECO:0007669"/>
    <property type="project" value="InterPro"/>
</dbReference>
<dbReference type="NCBIfam" id="TIGR02892">
    <property type="entry name" value="spore_yabP"/>
    <property type="match status" value="1"/>
</dbReference>
<organism evidence="1 2">
    <name type="scientific">Ruminiclostridium hungatei</name>
    <name type="common">Clostridium hungatei</name>
    <dbReference type="NCBI Taxonomy" id="48256"/>
    <lineage>
        <taxon>Bacteria</taxon>
        <taxon>Bacillati</taxon>
        <taxon>Bacillota</taxon>
        <taxon>Clostridia</taxon>
        <taxon>Eubacteriales</taxon>
        <taxon>Oscillospiraceae</taxon>
        <taxon>Ruminiclostridium</taxon>
    </lineage>
</organism>
<dbReference type="AlphaFoldDB" id="A0A1V4SIW1"/>
<accession>A0A1V4SIW1</accession>
<reference evidence="1 2" key="1">
    <citation type="submission" date="2017-03" db="EMBL/GenBank/DDBJ databases">
        <title>Genome sequence of Clostridium hungatei DSM 14427.</title>
        <authorList>
            <person name="Poehlein A."/>
            <person name="Daniel R."/>
        </authorList>
    </citation>
    <scope>NUCLEOTIDE SEQUENCE [LARGE SCALE GENOMIC DNA]</scope>
    <source>
        <strain evidence="1 2">DSM 14427</strain>
    </source>
</reference>
<dbReference type="Proteomes" id="UP000191554">
    <property type="component" value="Unassembled WGS sequence"/>
</dbReference>
<evidence type="ECO:0000313" key="2">
    <source>
        <dbReference type="Proteomes" id="UP000191554"/>
    </source>
</evidence>